<gene>
    <name evidence="16" type="ORF">SK128_005683</name>
</gene>
<dbReference type="AlphaFoldDB" id="A0AAN8ZZ31"/>
<evidence type="ECO:0000256" key="1">
    <source>
        <dbReference type="ARBA" id="ARBA00004651"/>
    </source>
</evidence>
<dbReference type="Gene3D" id="1.10.287.70">
    <property type="match status" value="1"/>
</dbReference>
<proteinExistence type="inferred from homology"/>
<evidence type="ECO:0000256" key="9">
    <source>
        <dbReference type="ARBA" id="ARBA00023170"/>
    </source>
</evidence>
<evidence type="ECO:0000256" key="12">
    <source>
        <dbReference type="ARBA" id="ARBA00023303"/>
    </source>
</evidence>
<keyword evidence="5 13" id="KW-0812">Transmembrane</keyword>
<evidence type="ECO:0000313" key="17">
    <source>
        <dbReference type="Proteomes" id="UP001381693"/>
    </source>
</evidence>
<comment type="caution">
    <text evidence="16">The sequence shown here is derived from an EMBL/GenBank/DDBJ whole genome shotgun (WGS) entry which is preliminary data.</text>
</comment>
<keyword evidence="3" id="KW-0813">Transport</keyword>
<feature type="chain" id="PRO_5042980045" description="Ionotropic glutamate receptor L-glutamate and glycine-binding domain-containing protein" evidence="14">
    <location>
        <begin position="22"/>
        <end position="736"/>
    </location>
</feature>
<keyword evidence="8 13" id="KW-0472">Membrane</keyword>
<feature type="transmembrane region" description="Helical" evidence="13">
    <location>
        <begin position="430"/>
        <end position="448"/>
    </location>
</feature>
<comment type="similarity">
    <text evidence="2">Belongs to the glutamate-gated ion channel (TC 1.A.10.1) family.</text>
</comment>
<dbReference type="SUPFAM" id="SSF53850">
    <property type="entry name" value="Periplasmic binding protein-like II"/>
    <property type="match status" value="1"/>
</dbReference>
<feature type="transmembrane region" description="Helical" evidence="13">
    <location>
        <begin position="702"/>
        <end position="721"/>
    </location>
</feature>
<dbReference type="SMART" id="SM00918">
    <property type="entry name" value="Lig_chan-Glu_bd"/>
    <property type="match status" value="1"/>
</dbReference>
<evidence type="ECO:0000256" key="11">
    <source>
        <dbReference type="ARBA" id="ARBA00023286"/>
    </source>
</evidence>
<keyword evidence="10" id="KW-0325">Glycoprotein</keyword>
<evidence type="ECO:0000256" key="14">
    <source>
        <dbReference type="SAM" id="SignalP"/>
    </source>
</evidence>
<keyword evidence="12" id="KW-0407">Ion channel</keyword>
<accession>A0AAN8ZZ31</accession>
<keyword evidence="9" id="KW-0675">Receptor</keyword>
<comment type="subcellular location">
    <subcellularLocation>
        <location evidence="1">Cell membrane</location>
        <topology evidence="1">Multi-pass membrane protein</topology>
    </subcellularLocation>
</comment>
<dbReference type="Gene3D" id="3.40.190.10">
    <property type="entry name" value="Periplasmic binding protein-like II"/>
    <property type="match status" value="1"/>
</dbReference>
<dbReference type="PANTHER" id="PTHR42643:SF24">
    <property type="entry name" value="IONOTROPIC RECEPTOR 60A"/>
    <property type="match status" value="1"/>
</dbReference>
<evidence type="ECO:0000256" key="3">
    <source>
        <dbReference type="ARBA" id="ARBA00022448"/>
    </source>
</evidence>
<evidence type="ECO:0000256" key="5">
    <source>
        <dbReference type="ARBA" id="ARBA00022692"/>
    </source>
</evidence>
<feature type="domain" description="Ionotropic glutamate receptor L-glutamate and glycine-binding" evidence="15">
    <location>
        <begin position="324"/>
        <end position="376"/>
    </location>
</feature>
<evidence type="ECO:0000256" key="10">
    <source>
        <dbReference type="ARBA" id="ARBA00023180"/>
    </source>
</evidence>
<dbReference type="GO" id="GO:0050906">
    <property type="term" value="P:detection of stimulus involved in sensory perception"/>
    <property type="evidence" value="ECO:0007669"/>
    <property type="project" value="UniProtKB-ARBA"/>
</dbReference>
<keyword evidence="14" id="KW-0732">Signal</keyword>
<dbReference type="Pfam" id="PF00060">
    <property type="entry name" value="Lig_chan"/>
    <property type="match status" value="1"/>
</dbReference>
<evidence type="ECO:0000313" key="16">
    <source>
        <dbReference type="EMBL" id="KAK7068604.1"/>
    </source>
</evidence>
<feature type="signal peptide" evidence="14">
    <location>
        <begin position="1"/>
        <end position="21"/>
    </location>
</feature>
<dbReference type="InterPro" id="IPR001320">
    <property type="entry name" value="Iontro_rcpt_C"/>
</dbReference>
<feature type="transmembrane region" description="Helical" evidence="13">
    <location>
        <begin position="491"/>
        <end position="511"/>
    </location>
</feature>
<feature type="transmembrane region" description="Helical" evidence="13">
    <location>
        <begin position="460"/>
        <end position="479"/>
    </location>
</feature>
<evidence type="ECO:0000256" key="6">
    <source>
        <dbReference type="ARBA" id="ARBA00022989"/>
    </source>
</evidence>
<dbReference type="InterPro" id="IPR052192">
    <property type="entry name" value="Insect_Ionotropic_Sensory_Rcpt"/>
</dbReference>
<keyword evidence="7" id="KW-0406">Ion transport</keyword>
<evidence type="ECO:0000256" key="8">
    <source>
        <dbReference type="ARBA" id="ARBA00023136"/>
    </source>
</evidence>
<evidence type="ECO:0000259" key="15">
    <source>
        <dbReference type="SMART" id="SM00918"/>
    </source>
</evidence>
<dbReference type="Proteomes" id="UP001381693">
    <property type="component" value="Unassembled WGS sequence"/>
</dbReference>
<protein>
    <recommendedName>
        <fullName evidence="15">Ionotropic glutamate receptor L-glutamate and glycine-binding domain-containing protein</fullName>
    </recommendedName>
</protein>
<keyword evidence="11" id="KW-1071">Ligand-gated ion channel</keyword>
<sequence length="736" mass="84117">MKLKLIYQLMVFLNLVKTALLSKQEGKSDNIHLQETSLPLPDASPVEAMQPVGGSTDSTLHYRPSTMNGIENISDWAQYPGETSTLIPLVKCKKPYDKCVLRKDVATAHTSRVNIPLPPAEAEDGGLNVSDMVWQALREHVVKCRFVVITADPQKSFINRVIRISAIETRSLIMVDISKMDPEELSELAQTLLGITTTTCRTLLVDLTAGHGDAIFMLLESAKLYRYPKSRIVIVGSKNHEERVLKDHVFRNSLGILFLSIPKSLLAKLDYQDTKMTWMKPRETTNNETLKDQLDNLRGHLLRVVGNPAFPHNDYIKEENGSQEKVIWLDSLDKRMYATFSHTLNFTYDFRPPADGQWGIYIGNGNWSGLVGAIQHDSADITTIIAPNPGRNKIFDHMRAYTVDPFTVVSLKPQFLSQYTMILRPFNVDVWIGISSVIFLWGFIYWIFRKINSYTSGSPALTLTTSLLNSWSIVMDRTYCGSPLNTSCQVLLLTWLIACIVMTTGYTSSLASHLTVQRRSEPIDTWDDILKQTNWEWGISSRLLTGVPYLYMKESRNPNIMKIFKYLGSLSIEDGLRRVLEGGYTFIVQKSLINMLVASYYTDEFGRTPYYVGRQGQVITSDFGWGIRKGAPYRDKIQYLMNRLLETGLTDYWLEDIKAKRVIENRRRATPEQQYWREDYIISQQQAFENEGKKVLRMKHMLGVFFAMFLGYGFAFLVFLGETLRIGCDIKRCRMQ</sequence>
<dbReference type="GO" id="GO:0015276">
    <property type="term" value="F:ligand-gated monoatomic ion channel activity"/>
    <property type="evidence" value="ECO:0007669"/>
    <property type="project" value="InterPro"/>
</dbReference>
<evidence type="ECO:0000256" key="2">
    <source>
        <dbReference type="ARBA" id="ARBA00008685"/>
    </source>
</evidence>
<evidence type="ECO:0000256" key="4">
    <source>
        <dbReference type="ARBA" id="ARBA00022475"/>
    </source>
</evidence>
<keyword evidence="6 13" id="KW-1133">Transmembrane helix</keyword>
<keyword evidence="4" id="KW-1003">Cell membrane</keyword>
<dbReference type="PANTHER" id="PTHR42643">
    <property type="entry name" value="IONOTROPIC RECEPTOR 20A-RELATED"/>
    <property type="match status" value="1"/>
</dbReference>
<dbReference type="InterPro" id="IPR019594">
    <property type="entry name" value="Glu/Gly-bd"/>
</dbReference>
<organism evidence="16 17">
    <name type="scientific">Halocaridina rubra</name>
    <name type="common">Hawaiian red shrimp</name>
    <dbReference type="NCBI Taxonomy" id="373956"/>
    <lineage>
        <taxon>Eukaryota</taxon>
        <taxon>Metazoa</taxon>
        <taxon>Ecdysozoa</taxon>
        <taxon>Arthropoda</taxon>
        <taxon>Crustacea</taxon>
        <taxon>Multicrustacea</taxon>
        <taxon>Malacostraca</taxon>
        <taxon>Eumalacostraca</taxon>
        <taxon>Eucarida</taxon>
        <taxon>Decapoda</taxon>
        <taxon>Pleocyemata</taxon>
        <taxon>Caridea</taxon>
        <taxon>Atyoidea</taxon>
        <taxon>Atyidae</taxon>
        <taxon>Halocaridina</taxon>
    </lineage>
</organism>
<reference evidence="16 17" key="1">
    <citation type="submission" date="2023-11" db="EMBL/GenBank/DDBJ databases">
        <title>Halocaridina rubra genome assembly.</title>
        <authorList>
            <person name="Smith C."/>
        </authorList>
    </citation>
    <scope>NUCLEOTIDE SEQUENCE [LARGE SCALE GENOMIC DNA]</scope>
    <source>
        <strain evidence="16">EP-1</strain>
        <tissue evidence="16">Whole</tissue>
    </source>
</reference>
<name>A0AAN8ZZ31_HALRR</name>
<evidence type="ECO:0000256" key="13">
    <source>
        <dbReference type="SAM" id="Phobius"/>
    </source>
</evidence>
<dbReference type="EMBL" id="JAXCGZ010017183">
    <property type="protein sequence ID" value="KAK7068604.1"/>
    <property type="molecule type" value="Genomic_DNA"/>
</dbReference>
<evidence type="ECO:0000256" key="7">
    <source>
        <dbReference type="ARBA" id="ARBA00023065"/>
    </source>
</evidence>
<dbReference type="GO" id="GO:0005886">
    <property type="term" value="C:plasma membrane"/>
    <property type="evidence" value="ECO:0007669"/>
    <property type="project" value="UniProtKB-SubCell"/>
</dbReference>
<keyword evidence="17" id="KW-1185">Reference proteome</keyword>